<dbReference type="RefSeq" id="XP_022580811.1">
    <property type="nucleotide sequence ID" value="XM_022729438.1"/>
</dbReference>
<feature type="region of interest" description="Disordered" evidence="1">
    <location>
        <begin position="509"/>
        <end position="550"/>
    </location>
</feature>
<feature type="compositionally biased region" description="Basic and acidic residues" evidence="1">
    <location>
        <begin position="261"/>
        <end position="274"/>
    </location>
</feature>
<proteinExistence type="predicted"/>
<dbReference type="Proteomes" id="UP000184188">
    <property type="component" value="Unassembled WGS sequence"/>
</dbReference>
<reference evidence="3" key="1">
    <citation type="journal article" date="2017" name="Genome Biol.">
        <title>Comparative genomics reveals high biological diversity and specific adaptations in the industrially and medically important fungal genus Aspergillus.</title>
        <authorList>
            <person name="de Vries R.P."/>
            <person name="Riley R."/>
            <person name="Wiebenga A."/>
            <person name="Aguilar-Osorio G."/>
            <person name="Amillis S."/>
            <person name="Uchima C.A."/>
            <person name="Anderluh G."/>
            <person name="Asadollahi M."/>
            <person name="Askin M."/>
            <person name="Barry K."/>
            <person name="Battaglia E."/>
            <person name="Bayram O."/>
            <person name="Benocci T."/>
            <person name="Braus-Stromeyer S.A."/>
            <person name="Caldana C."/>
            <person name="Canovas D."/>
            <person name="Cerqueira G.C."/>
            <person name="Chen F."/>
            <person name="Chen W."/>
            <person name="Choi C."/>
            <person name="Clum A."/>
            <person name="Dos Santos R.A."/>
            <person name="Damasio A.R."/>
            <person name="Diallinas G."/>
            <person name="Emri T."/>
            <person name="Fekete E."/>
            <person name="Flipphi M."/>
            <person name="Freyberg S."/>
            <person name="Gallo A."/>
            <person name="Gournas C."/>
            <person name="Habgood R."/>
            <person name="Hainaut M."/>
            <person name="Harispe M.L."/>
            <person name="Henrissat B."/>
            <person name="Hilden K.S."/>
            <person name="Hope R."/>
            <person name="Hossain A."/>
            <person name="Karabika E."/>
            <person name="Karaffa L."/>
            <person name="Karanyi Z."/>
            <person name="Krasevec N."/>
            <person name="Kuo A."/>
            <person name="Kusch H."/>
            <person name="LaButti K."/>
            <person name="Lagendijk E.L."/>
            <person name="Lapidus A."/>
            <person name="Levasseur A."/>
            <person name="Lindquist E."/>
            <person name="Lipzen A."/>
            <person name="Logrieco A.F."/>
            <person name="MacCabe A."/>
            <person name="Maekelae M.R."/>
            <person name="Malavazi I."/>
            <person name="Melin P."/>
            <person name="Meyer V."/>
            <person name="Mielnichuk N."/>
            <person name="Miskei M."/>
            <person name="Molnar A.P."/>
            <person name="Mule G."/>
            <person name="Ngan C.Y."/>
            <person name="Orejas M."/>
            <person name="Orosz E."/>
            <person name="Ouedraogo J.P."/>
            <person name="Overkamp K.M."/>
            <person name="Park H.-S."/>
            <person name="Perrone G."/>
            <person name="Piumi F."/>
            <person name="Punt P.J."/>
            <person name="Ram A.F."/>
            <person name="Ramon A."/>
            <person name="Rauscher S."/>
            <person name="Record E."/>
            <person name="Riano-Pachon D.M."/>
            <person name="Robert V."/>
            <person name="Roehrig J."/>
            <person name="Ruller R."/>
            <person name="Salamov A."/>
            <person name="Salih N.S."/>
            <person name="Samson R.A."/>
            <person name="Sandor E."/>
            <person name="Sanguinetti M."/>
            <person name="Schuetze T."/>
            <person name="Sepcic K."/>
            <person name="Shelest E."/>
            <person name="Sherlock G."/>
            <person name="Sophianopoulou V."/>
            <person name="Squina F.M."/>
            <person name="Sun H."/>
            <person name="Susca A."/>
            <person name="Todd R.B."/>
            <person name="Tsang A."/>
            <person name="Unkles S.E."/>
            <person name="van de Wiele N."/>
            <person name="van Rossen-Uffink D."/>
            <person name="Oliveira J.V."/>
            <person name="Vesth T.C."/>
            <person name="Visser J."/>
            <person name="Yu J.-H."/>
            <person name="Zhou M."/>
            <person name="Andersen M.R."/>
            <person name="Archer D.B."/>
            <person name="Baker S.E."/>
            <person name="Benoit I."/>
            <person name="Brakhage A.A."/>
            <person name="Braus G.H."/>
            <person name="Fischer R."/>
            <person name="Frisvad J.C."/>
            <person name="Goldman G.H."/>
            <person name="Houbraken J."/>
            <person name="Oakley B."/>
            <person name="Pocsi I."/>
            <person name="Scazzocchio C."/>
            <person name="Seiboth B."/>
            <person name="vanKuyk P.A."/>
            <person name="Wortman J."/>
            <person name="Dyer P.S."/>
            <person name="Grigoriev I.V."/>
        </authorList>
    </citation>
    <scope>NUCLEOTIDE SEQUENCE [LARGE SCALE GENOMIC DNA]</scope>
    <source>
        <strain evidence="3">CBS 506.65</strain>
    </source>
</reference>
<dbReference type="Gene3D" id="1.10.287.1490">
    <property type="match status" value="1"/>
</dbReference>
<dbReference type="VEuPathDB" id="FungiDB:ASPZODRAFT_67218"/>
<dbReference type="GeneID" id="34615902"/>
<evidence type="ECO:0000256" key="1">
    <source>
        <dbReference type="SAM" id="MobiDB-lite"/>
    </source>
</evidence>
<feature type="compositionally biased region" description="Low complexity" evidence="1">
    <location>
        <begin position="510"/>
        <end position="536"/>
    </location>
</feature>
<accession>A0A1L9SGK6</accession>
<dbReference type="Pfam" id="PF12709">
    <property type="entry name" value="Fungal_TACC"/>
    <property type="match status" value="1"/>
</dbReference>
<feature type="region of interest" description="Disordered" evidence="1">
    <location>
        <begin position="1"/>
        <end position="153"/>
    </location>
</feature>
<feature type="compositionally biased region" description="Gly residues" evidence="1">
    <location>
        <begin position="763"/>
        <end position="776"/>
    </location>
</feature>
<sequence length="801" mass="88687">MSYLSPLSASRQNRRDFSSPCFTGRKSVQGAEESENQNQTENIFTSPSKQFMNHAENDHQPPQYENDGQVFQDEEESVYEAPSSPFQFDGRDDTVDLQNKMNYRRKSLAVPGLDTSRKRSYDSIPEEEEPEEGLDAGRFKRSMSRHEEESEEANVIHTAAEVQLDVEPDTQIEDDNAQRIEVQEGLLANSMVEEQHNEGMSTVLHGDAGETKDNGDSNCGNDAMLDIDPREVCETSMDDTCLSTFSAVPNVDMTLFANLRGGHDSPAKSVRERPISPVEDITSMTPQTAGRQSRSRELFESNTPLGSPTPRKRPIRDSSVQRESLNLLDLTGDMSFTPRPRYSMQSNRYSPRRTPMRPVLDPNRSPSKLSLLDFDIPPVPTPRSIPSVTPRELESLKSGFLSEISSLKATLSGKEAEVASLKQAVADAERRVGEALEEVRNEAARKETLEMEQAEWERRGQEMETVLRNVKAEIESNEQERDRLAIRADEADKAREELEGRVVELESQLAAARKSAATASSSSSSTSASESTTESSKSAEDTAAEIQEAVEKVARELHTLYKGKHETKVAALKKSYEARWEKRVREAEKKWKEAAAEIDRLKADLEVAQQSSSTNKTDNNDTSMMMAHLHEEHETEKHVLQAQIKGLEQEMIALKNDSEQLRSELKIERAEKGELVAAVDEWLAMQQPQQPQLQQQQQQQQQRGSESPHPTAEDARTSPGPEAVRGYARGIRPPSTSSTSSVGSGNGTGSGPTEKKLSRFGAPAGGHSRGNSGGRSGIAVFTPGRSGIMGSIERMGRGNGN</sequence>
<name>A0A1L9SGK6_9EURO</name>
<feature type="compositionally biased region" description="Polar residues" evidence="1">
    <location>
        <begin position="282"/>
        <end position="292"/>
    </location>
</feature>
<organism evidence="2 3">
    <name type="scientific">Penicilliopsis zonata CBS 506.65</name>
    <dbReference type="NCBI Taxonomy" id="1073090"/>
    <lineage>
        <taxon>Eukaryota</taxon>
        <taxon>Fungi</taxon>
        <taxon>Dikarya</taxon>
        <taxon>Ascomycota</taxon>
        <taxon>Pezizomycotina</taxon>
        <taxon>Eurotiomycetes</taxon>
        <taxon>Eurotiomycetidae</taxon>
        <taxon>Eurotiales</taxon>
        <taxon>Aspergillaceae</taxon>
        <taxon>Penicilliopsis</taxon>
    </lineage>
</organism>
<feature type="compositionally biased region" description="Low complexity" evidence="1">
    <location>
        <begin position="687"/>
        <end position="702"/>
    </location>
</feature>
<evidence type="ECO:0000313" key="3">
    <source>
        <dbReference type="Proteomes" id="UP000184188"/>
    </source>
</evidence>
<gene>
    <name evidence="2" type="ORF">ASPZODRAFT_67218</name>
</gene>
<keyword evidence="3" id="KW-1185">Reference proteome</keyword>
<dbReference type="InterPro" id="IPR024312">
    <property type="entry name" value="TACC_fungi"/>
</dbReference>
<dbReference type="EMBL" id="KV878343">
    <property type="protein sequence ID" value="OJJ46301.1"/>
    <property type="molecule type" value="Genomic_DNA"/>
</dbReference>
<protein>
    <submittedName>
        <fullName evidence="2">Uncharacterized protein</fullName>
    </submittedName>
</protein>
<feature type="compositionally biased region" description="Polar residues" evidence="1">
    <location>
        <begin position="36"/>
        <end position="51"/>
    </location>
</feature>
<feature type="region of interest" description="Disordered" evidence="1">
    <location>
        <begin position="687"/>
        <end position="801"/>
    </location>
</feature>
<feature type="compositionally biased region" description="Low complexity" evidence="1">
    <location>
        <begin position="733"/>
        <end position="743"/>
    </location>
</feature>
<feature type="compositionally biased region" description="Acidic residues" evidence="1">
    <location>
        <begin position="124"/>
        <end position="134"/>
    </location>
</feature>
<evidence type="ECO:0000313" key="2">
    <source>
        <dbReference type="EMBL" id="OJJ46301.1"/>
    </source>
</evidence>
<feature type="region of interest" description="Disordered" evidence="1">
    <location>
        <begin position="260"/>
        <end position="365"/>
    </location>
</feature>
<dbReference type="OrthoDB" id="5367584at2759"/>
<dbReference type="AlphaFoldDB" id="A0A1L9SGK6"/>
<feature type="compositionally biased region" description="Polar residues" evidence="1">
    <location>
        <begin position="1"/>
        <end position="11"/>
    </location>
</feature>
<dbReference type="STRING" id="1073090.A0A1L9SGK6"/>